<organism evidence="21 22">
    <name type="scientific">Atractosteus spatula</name>
    <name type="common">Alligator gar</name>
    <name type="synonym">Lepisosteus spatula</name>
    <dbReference type="NCBI Taxonomy" id="7917"/>
    <lineage>
        <taxon>Eukaryota</taxon>
        <taxon>Metazoa</taxon>
        <taxon>Chordata</taxon>
        <taxon>Craniata</taxon>
        <taxon>Vertebrata</taxon>
        <taxon>Euteleostomi</taxon>
        <taxon>Actinopterygii</taxon>
        <taxon>Neopterygii</taxon>
        <taxon>Holostei</taxon>
        <taxon>Semionotiformes</taxon>
        <taxon>Lepisosteidae</taxon>
        <taxon>Atractosteus</taxon>
    </lineage>
</organism>
<keyword evidence="3" id="KW-1003">Cell membrane</keyword>
<dbReference type="SUPFAM" id="SSF103575">
    <property type="entry name" value="Plexin repeat"/>
    <property type="match status" value="1"/>
</dbReference>
<proteinExistence type="inferred from homology"/>
<dbReference type="Gene3D" id="2.10.25.10">
    <property type="entry name" value="Laminin"/>
    <property type="match status" value="3"/>
</dbReference>
<keyword evidence="6" id="KW-0479">Metal-binding</keyword>
<dbReference type="GO" id="GO:0008305">
    <property type="term" value="C:integrin complex"/>
    <property type="evidence" value="ECO:0007669"/>
    <property type="project" value="TreeGrafter"/>
</dbReference>
<sequence>QEKIQKLYERKLHGDFDTNSHIQNKKEFRNPSIYEKLIQYCGIDELGTNYPKDMFDPHGWSEDSYYEALAKAQKVEMDKLEKAKKERTKIEFVTGTKKGTTTSSASSTTSTASTTAAEAQKRKSKWDSAVPVTIAQPTILTTTATLPGVVSVTTTASGTKTTVISAVGTILKKAKQREMERWILHLSVGMVLLALLWTTSHASRVNHCLAARATTCTQCIQSGKDCSYCADEEFKQPRCDLYNNLDAARCQMIMRAESEISVQRNMKIQTSLKQSQVAPQLMSMRLQPGEEQEVELHVFEPLQAPLDLYILMDFSNSMSDDLDNLKKMGDSLANVVRNLSEDFTIGFGKFVDKVTEPQTDMRPQKLKEPWPNSDPPFSFKNVIRLTGSSETFRKELQKERISGNLDAPEGGFDAILQTAVCKNQIGWRDNSTHLLVFSTESAFHYEADGGNVLAGILPRNDEACHLDRFGSYTHDTLQDYPSVPTLVRLLGKHNIIPIFAVTNYSYSYYDKLHRYFPVSEIGELKEDSSNILDLLRNAFQNIRSKISIRAEDVPRALSTEILSQKAQITETGTFRITPGEEGIFKVRVRAQQEVEGTHVCQLAQQEREGSLRVKPTTFNTALNINAGIVCKKCNCEETPIKKAVRCNRNGDLVCGVCTCNPGWKGPYCNCSESSTSDASSCINPKTNRTCSDRGTCVCGVCICFNSEKNPLETYEGNFCEFDSSQCPRFGGFLCNGLGRCFMGQCACDEGWEGSACECPKSNETCIDSKGGICNGRGTCQCGRCICDDPETFPGATCEANFQARLGLCENKRSCVQCQAWKTGELKGKKCEGCPFKITMVDELKKKEEVIETCSFRDEDDDCTYEYTVDYLPNSKNLSDVQVLKKKECPPGGFLWLIPLIMFLMLLLGLLLLCCWKYCACCKACLAMLPCCGRGRMVGFKEDQYMLRQSLLTSDHLDTPLVRTGPPKSTDVVRWKIMDNVHRSATALTQTLNSKETIQYLLSLRLTRLFTESLSRPDARDTDMLRREVEENLNDVYKQIPGVQRVQKTKFRLQPNAGKRQDHTVVDTVLSAPRSAQPEIVRLTERQVQLGRFSDLKVVPNYYTVASDRDATGLVELQEGVESVDVRVPLFVKDEDDDKKQLRVEALEVPLGIAEIGRRFVNITIIKEQAKSIFTFLQPSYTYSRQDKVANIPVSREIIEDGHTQVTYRTRDLTAKDQRDYVFTEGELTYRPGETQKTVPVKLLELTEADSLLGEKQIKQFVMDLSNPRQGAKLGRYPRTTVTISDDPEPSVMMFKKSTQGFTTADQLYTIPVIRTSNQEGPATVYWRTRKASRFEMSSPLKFGPGETEKNVVIDPCMHPGPIKPEIFQLELFDPSANAVIGERKTTLVSVVEPSDGRPSEVQFFSQNLQSPGGRLGAPTKVTAKATSAKSIHLNWTPPPGKPSGYKVKYWIQGDPESDAQVIDCKSPQADLTGLYPYCDYEMRVCGYNTLGEGRYSDVVQCQTLEDVPSEPGRLAFNVINPTVTQLSWAEPAETNGDITAYEVTYTPINEDSKPMGPTKKVKIDSPKKRMLLIENLQKCQTYCYTVKARNKAGWGPTREATINLATQPPRPLSIPIIPDIPIVDAEAGEGYDSFLMYSSDVMRSPGGSKRPSVSDEGSRWKFVQLVGEDLDLRKVSWRLPADVIPQRYSSGTEGSTGDELPRPCRARTPLPLQEFVNGKWDQSFLYPGGAGSLTRNISTTSYNQSSLSPGFRSPGGTMTMETTTTYLPGQGGSLTRRHDGMVHGGVRTEEVVLRKRSEMKGYYDNDGVRDSIVMVDEPGGFSDSLGISGYSKKVVNYNISHSMRGRTQSEDVNDVLQNLDMVLQDSRLPPGVPDTPTRLVFSALGPTALKVSWQEPHCEKEVLGYCVLYQLLNGGDVKRIDVPNPAENSVVVKDLLPNHSYIFKVKAHSEEGWGPEREGVITIESAVDPKSPLSPVPGSPFTLSTPSAPGPLVFTALSPESLQLSWEKPRKPNGSILGYMVTCEQLHGGGDVRTFQVNGDTAETSLTVPNLSENVPYKFKVQARTTQGFGPEREGIITIESQDGGNFSQFNSQQVMRRDVFNMPGEVTTRTTHTMLNDPYFSDGMMMTTQRMETSGTVTRQMTKEVVSRSMVSGTSMTKRVENFYEA</sequence>
<dbReference type="Gene3D" id="2.60.40.2030">
    <property type="match status" value="2"/>
</dbReference>
<keyword evidence="12 19" id="KW-1133">Transmembrane helix</keyword>
<dbReference type="InterPro" id="IPR038081">
    <property type="entry name" value="CalX-like_sf"/>
</dbReference>
<evidence type="ECO:0000256" key="12">
    <source>
        <dbReference type="ARBA" id="ARBA00022989"/>
    </source>
</evidence>
<keyword evidence="10" id="KW-0460">Magnesium</keyword>
<dbReference type="SUPFAM" id="SSF141072">
    <property type="entry name" value="CalX-like"/>
    <property type="match status" value="2"/>
</dbReference>
<dbReference type="GO" id="GO:0098609">
    <property type="term" value="P:cell-cell adhesion"/>
    <property type="evidence" value="ECO:0007669"/>
    <property type="project" value="TreeGrafter"/>
</dbReference>
<evidence type="ECO:0000313" key="21">
    <source>
        <dbReference type="EMBL" id="MBN3325026.1"/>
    </source>
</evidence>
<dbReference type="SMART" id="SM00060">
    <property type="entry name" value="FN3"/>
    <property type="match status" value="4"/>
</dbReference>
<evidence type="ECO:0000256" key="18">
    <source>
        <dbReference type="SAM" id="MobiDB-lite"/>
    </source>
</evidence>
<dbReference type="EMBL" id="JAAWVO010073723">
    <property type="protein sequence ID" value="MBN3325026.1"/>
    <property type="molecule type" value="Genomic_DNA"/>
</dbReference>
<feature type="compositionally biased region" description="Low complexity" evidence="18">
    <location>
        <begin position="98"/>
        <end position="117"/>
    </location>
</feature>
<evidence type="ECO:0000256" key="2">
    <source>
        <dbReference type="ARBA" id="ARBA00007449"/>
    </source>
</evidence>
<dbReference type="FunFam" id="3.40.50.410:FF:000036">
    <property type="entry name" value="Integrin beta"/>
    <property type="match status" value="1"/>
</dbReference>
<dbReference type="SUPFAM" id="SSF49265">
    <property type="entry name" value="Fibronectin type III"/>
    <property type="match status" value="2"/>
</dbReference>
<dbReference type="InterPro" id="IPR036465">
    <property type="entry name" value="vWFA_dom_sf"/>
</dbReference>
<feature type="transmembrane region" description="Helical" evidence="19">
    <location>
        <begin position="893"/>
        <end position="915"/>
    </location>
</feature>
<feature type="domain" description="Fibronectin type-III" evidence="20">
    <location>
        <begin position="1417"/>
        <end position="1506"/>
    </location>
</feature>
<evidence type="ECO:0000256" key="19">
    <source>
        <dbReference type="SAM" id="Phobius"/>
    </source>
</evidence>
<evidence type="ECO:0000259" key="20">
    <source>
        <dbReference type="PROSITE" id="PS50853"/>
    </source>
</evidence>
<evidence type="ECO:0000256" key="16">
    <source>
        <dbReference type="ARBA" id="ARBA00023180"/>
    </source>
</evidence>
<evidence type="ECO:0000313" key="22">
    <source>
        <dbReference type="Proteomes" id="UP000736164"/>
    </source>
</evidence>
<keyword evidence="4" id="KW-0245">EGF-like domain</keyword>
<dbReference type="Pfam" id="PF18372">
    <property type="entry name" value="I-EGF_1"/>
    <property type="match status" value="1"/>
</dbReference>
<dbReference type="InterPro" id="IPR057073">
    <property type="entry name" value="EGF_integrin_2"/>
</dbReference>
<dbReference type="Proteomes" id="UP000736164">
    <property type="component" value="Unassembled WGS sequence"/>
</dbReference>
<evidence type="ECO:0000256" key="1">
    <source>
        <dbReference type="ARBA" id="ARBA00004251"/>
    </source>
</evidence>
<dbReference type="PROSITE" id="PS00243">
    <property type="entry name" value="I_EGF_1"/>
    <property type="match status" value="1"/>
</dbReference>
<dbReference type="GO" id="GO:0046872">
    <property type="term" value="F:metal ion binding"/>
    <property type="evidence" value="ECO:0007669"/>
    <property type="project" value="UniProtKB-KW"/>
</dbReference>
<reference evidence="21" key="1">
    <citation type="journal article" date="2021" name="Cell">
        <title>Tracing the genetic footprints of vertebrate landing in non-teleost ray-finned fishes.</title>
        <authorList>
            <person name="Bi X."/>
            <person name="Wang K."/>
            <person name="Yang L."/>
            <person name="Pan H."/>
            <person name="Jiang H."/>
            <person name="Wei Q."/>
            <person name="Fang M."/>
            <person name="Yu H."/>
            <person name="Zhu C."/>
            <person name="Cai Y."/>
            <person name="He Y."/>
            <person name="Gan X."/>
            <person name="Zeng H."/>
            <person name="Yu D."/>
            <person name="Zhu Y."/>
            <person name="Jiang H."/>
            <person name="Qiu Q."/>
            <person name="Yang H."/>
            <person name="Zhang Y.E."/>
            <person name="Wang W."/>
            <person name="Zhu M."/>
            <person name="He S."/>
            <person name="Zhang G."/>
        </authorList>
    </citation>
    <scope>NUCLEOTIDE SEQUENCE</scope>
    <source>
        <strain evidence="21">Allg_001</strain>
    </source>
</reference>
<dbReference type="InterPro" id="IPR015812">
    <property type="entry name" value="Integrin_bsu"/>
</dbReference>
<dbReference type="InterPro" id="IPR013783">
    <property type="entry name" value="Ig-like_fold"/>
</dbReference>
<keyword evidence="7" id="KW-0732">Signal</keyword>
<evidence type="ECO:0000256" key="5">
    <source>
        <dbReference type="ARBA" id="ARBA00022692"/>
    </source>
</evidence>
<feature type="region of interest" description="Disordered" evidence="18">
    <location>
        <begin position="98"/>
        <end position="120"/>
    </location>
</feature>
<feature type="domain" description="Fibronectin type-III" evidence="20">
    <location>
        <begin position="1988"/>
        <end position="2084"/>
    </location>
</feature>
<dbReference type="GO" id="GO:0009986">
    <property type="term" value="C:cell surface"/>
    <property type="evidence" value="ECO:0007669"/>
    <property type="project" value="TreeGrafter"/>
</dbReference>
<dbReference type="InterPro" id="IPR036116">
    <property type="entry name" value="FN3_sf"/>
</dbReference>
<dbReference type="FunFam" id="2.60.40.10:FF:000424">
    <property type="entry name" value="Integrin beta"/>
    <property type="match status" value="1"/>
</dbReference>
<dbReference type="Gene3D" id="3.30.1680.10">
    <property type="entry name" value="ligand-binding face of the semaphorins, domain 2"/>
    <property type="match status" value="1"/>
</dbReference>
<keyword evidence="14 19" id="KW-0472">Membrane</keyword>
<dbReference type="FunFam" id="2.60.40.10:FF:000146">
    <property type="entry name" value="Integrin beta"/>
    <property type="match status" value="2"/>
</dbReference>
<dbReference type="SMART" id="SM01242">
    <property type="entry name" value="Integrin_B_tail"/>
    <property type="match status" value="1"/>
</dbReference>
<dbReference type="Pfam" id="PF23105">
    <property type="entry name" value="EGF_integrin"/>
    <property type="match status" value="1"/>
</dbReference>
<dbReference type="CDD" id="cd00063">
    <property type="entry name" value="FN3"/>
    <property type="match status" value="4"/>
</dbReference>
<dbReference type="Pfam" id="PF00041">
    <property type="entry name" value="fn3"/>
    <property type="match status" value="4"/>
</dbReference>
<evidence type="ECO:0000256" key="9">
    <source>
        <dbReference type="ARBA" id="ARBA00022837"/>
    </source>
</evidence>
<keyword evidence="15" id="KW-1015">Disulfide bond</keyword>
<dbReference type="GO" id="GO:0005178">
    <property type="term" value="F:integrin binding"/>
    <property type="evidence" value="ECO:0007669"/>
    <property type="project" value="TreeGrafter"/>
</dbReference>
<dbReference type="Pfam" id="PF17205">
    <property type="entry name" value="PSI_integrin"/>
    <property type="match status" value="1"/>
</dbReference>
<dbReference type="Gene3D" id="2.60.40.10">
    <property type="entry name" value="Immunoglobulins"/>
    <property type="match status" value="4"/>
</dbReference>
<dbReference type="InterPro" id="IPR033760">
    <property type="entry name" value="Integrin_beta_N"/>
</dbReference>
<dbReference type="PRINTS" id="PR00014">
    <property type="entry name" value="FNTYPEIII"/>
</dbReference>
<dbReference type="FunFam" id="2.60.40.1510:FF:000006">
    <property type="entry name" value="Integrin beta"/>
    <property type="match status" value="1"/>
</dbReference>
<dbReference type="SUPFAM" id="SSF69687">
    <property type="entry name" value="Integrin beta tail domain"/>
    <property type="match status" value="1"/>
</dbReference>
<evidence type="ECO:0000256" key="13">
    <source>
        <dbReference type="ARBA" id="ARBA00023037"/>
    </source>
</evidence>
<dbReference type="GO" id="GO:0005925">
    <property type="term" value="C:focal adhesion"/>
    <property type="evidence" value="ECO:0007669"/>
    <property type="project" value="TreeGrafter"/>
</dbReference>
<dbReference type="FunFam" id="4.10.1240.30:FF:000003">
    <property type="entry name" value="Integrin beta"/>
    <property type="match status" value="1"/>
</dbReference>
<evidence type="ECO:0000256" key="6">
    <source>
        <dbReference type="ARBA" id="ARBA00022723"/>
    </source>
</evidence>
<feature type="region of interest" description="Disordered" evidence="18">
    <location>
        <begin position="1686"/>
        <end position="1706"/>
    </location>
</feature>
<dbReference type="InterPro" id="IPR002369">
    <property type="entry name" value="Integrin_bsu_VWA"/>
</dbReference>
<dbReference type="SUPFAM" id="SSF57196">
    <property type="entry name" value="EGF/Laminin"/>
    <property type="match status" value="2"/>
</dbReference>
<dbReference type="Pfam" id="PF23106">
    <property type="entry name" value="EGF_Teneurin"/>
    <property type="match status" value="1"/>
</dbReference>
<evidence type="ECO:0000256" key="3">
    <source>
        <dbReference type="ARBA" id="ARBA00022475"/>
    </source>
</evidence>
<keyword evidence="5 17" id="KW-0812">Transmembrane</keyword>
<dbReference type="InterPro" id="IPR036349">
    <property type="entry name" value="Integrin_bsu_tail_dom_sf"/>
</dbReference>
<dbReference type="InterPro" id="IPR057243">
    <property type="entry name" value="Integrin_I-EGF_CS"/>
</dbReference>
<dbReference type="GO" id="GO:0016477">
    <property type="term" value="P:cell migration"/>
    <property type="evidence" value="ECO:0007669"/>
    <property type="project" value="TreeGrafter"/>
</dbReference>
<dbReference type="SUPFAM" id="SSF53300">
    <property type="entry name" value="vWA-like"/>
    <property type="match status" value="1"/>
</dbReference>
<dbReference type="PRINTS" id="PR01186">
    <property type="entry name" value="INTEGRINB"/>
</dbReference>
<keyword evidence="22" id="KW-1185">Reference proteome</keyword>
<evidence type="ECO:0000256" key="10">
    <source>
        <dbReference type="ARBA" id="ARBA00022842"/>
    </source>
</evidence>
<dbReference type="InterPro" id="IPR040622">
    <property type="entry name" value="EGF_integrin_1"/>
</dbReference>
<dbReference type="Pfam" id="PF07965">
    <property type="entry name" value="Integrin_B_tail"/>
    <property type="match status" value="1"/>
</dbReference>
<dbReference type="FunFam" id="2.60.40.2030:FF:000050">
    <property type="entry name" value="Integrin beta"/>
    <property type="match status" value="1"/>
</dbReference>
<dbReference type="SMART" id="SM00237">
    <property type="entry name" value="Calx_beta"/>
    <property type="match status" value="2"/>
</dbReference>
<keyword evidence="16" id="KW-0325">Glycoprotein</keyword>
<gene>
    <name evidence="21" type="primary">Itgb4</name>
    <name evidence="21" type="ORF">GTO95_0015768</name>
</gene>
<dbReference type="FunFam" id="2.60.40.2030:FF:000004">
    <property type="entry name" value="Integrin beta"/>
    <property type="match status" value="1"/>
</dbReference>
<evidence type="ECO:0000256" key="7">
    <source>
        <dbReference type="ARBA" id="ARBA00022729"/>
    </source>
</evidence>
<feature type="domain" description="Fibronectin type-III" evidence="20">
    <location>
        <begin position="1510"/>
        <end position="1609"/>
    </location>
</feature>
<accession>A0A8J7P5Z1</accession>
<dbReference type="GO" id="GO:0033627">
    <property type="term" value="P:cell adhesion mediated by integrin"/>
    <property type="evidence" value="ECO:0007669"/>
    <property type="project" value="TreeGrafter"/>
</dbReference>
<dbReference type="Pfam" id="PF03160">
    <property type="entry name" value="Calx-beta"/>
    <property type="match status" value="1"/>
</dbReference>
<feature type="domain" description="Fibronectin type-III" evidence="20">
    <location>
        <begin position="1875"/>
        <end position="1968"/>
    </location>
</feature>
<feature type="non-terminal residue" evidence="21">
    <location>
        <position position="1"/>
    </location>
</feature>
<feature type="non-terminal residue" evidence="21">
    <location>
        <position position="2167"/>
    </location>
</feature>
<dbReference type="InterPro" id="IPR003644">
    <property type="entry name" value="Calx_beta"/>
</dbReference>
<dbReference type="InterPro" id="IPR003961">
    <property type="entry name" value="FN3_dom"/>
</dbReference>
<dbReference type="GO" id="GO:0007160">
    <property type="term" value="P:cell-matrix adhesion"/>
    <property type="evidence" value="ECO:0007669"/>
    <property type="project" value="TreeGrafter"/>
</dbReference>
<keyword evidence="13 17" id="KW-0401">Integrin</keyword>
<dbReference type="Gene3D" id="2.60.40.1510">
    <property type="entry name" value="ntegrin, alpha v. Chain A, domain 3"/>
    <property type="match status" value="1"/>
</dbReference>
<dbReference type="FunFam" id="2.10.25.10:FF:000304">
    <property type="entry name" value="Integrin beta"/>
    <property type="match status" value="1"/>
</dbReference>
<evidence type="ECO:0000256" key="15">
    <source>
        <dbReference type="ARBA" id="ARBA00023157"/>
    </source>
</evidence>
<dbReference type="InterPro" id="IPR012896">
    <property type="entry name" value="Integrin_bsu_tail"/>
</dbReference>
<name>A0A8J7P5Z1_ATRSP</name>
<dbReference type="GO" id="GO:0006355">
    <property type="term" value="P:regulation of DNA-templated transcription"/>
    <property type="evidence" value="ECO:0007669"/>
    <property type="project" value="InterPro"/>
</dbReference>
<dbReference type="Gene3D" id="3.40.50.410">
    <property type="entry name" value="von Willebrand factor, type A domain"/>
    <property type="match status" value="1"/>
</dbReference>
<dbReference type="InterPro" id="IPR012479">
    <property type="entry name" value="SAP30BP"/>
</dbReference>
<feature type="transmembrane region" description="Helical" evidence="19">
    <location>
        <begin position="182"/>
        <end position="199"/>
    </location>
</feature>
<dbReference type="PROSITE" id="PS52047">
    <property type="entry name" value="I_EGF_2"/>
    <property type="match status" value="2"/>
</dbReference>
<evidence type="ECO:0000256" key="11">
    <source>
        <dbReference type="ARBA" id="ARBA00022889"/>
    </source>
</evidence>
<comment type="similarity">
    <text evidence="2 17">Belongs to the integrin beta chain family.</text>
</comment>
<evidence type="ECO:0000256" key="4">
    <source>
        <dbReference type="ARBA" id="ARBA00022536"/>
    </source>
</evidence>
<comment type="subcellular location">
    <subcellularLocation>
        <location evidence="1 17">Cell membrane</location>
        <topology evidence="1 17">Single-pass type I membrane protein</topology>
    </subcellularLocation>
</comment>
<dbReference type="FunFam" id="2.10.25.10:FF:000036">
    <property type="entry name" value="Integrin beta"/>
    <property type="match status" value="1"/>
</dbReference>
<dbReference type="Pfam" id="PF07818">
    <property type="entry name" value="HCNGP"/>
    <property type="match status" value="1"/>
</dbReference>
<protein>
    <recommendedName>
        <fullName evidence="17">Integrin beta</fullName>
    </recommendedName>
</protein>
<dbReference type="SMART" id="SM00187">
    <property type="entry name" value="INB"/>
    <property type="match status" value="1"/>
</dbReference>
<dbReference type="Pfam" id="PF00362">
    <property type="entry name" value="Integrin_beta"/>
    <property type="match status" value="1"/>
</dbReference>
<evidence type="ECO:0000256" key="8">
    <source>
        <dbReference type="ARBA" id="ARBA00022737"/>
    </source>
</evidence>
<keyword evidence="11 17" id="KW-0130">Cell adhesion</keyword>
<dbReference type="GO" id="GO:0007229">
    <property type="term" value="P:integrin-mediated signaling pathway"/>
    <property type="evidence" value="ECO:0007669"/>
    <property type="project" value="UniProtKB-KW"/>
</dbReference>
<comment type="caution">
    <text evidence="21">The sequence shown here is derived from an EMBL/GenBank/DDBJ whole genome shotgun (WGS) entry which is preliminary data.</text>
</comment>
<dbReference type="PROSITE" id="PS50853">
    <property type="entry name" value="FN3"/>
    <property type="match status" value="4"/>
</dbReference>
<dbReference type="Gene3D" id="4.10.1240.30">
    <property type="match status" value="1"/>
</dbReference>
<dbReference type="PANTHER" id="PTHR10082:SF42">
    <property type="entry name" value="INTEGRIN BETA-4"/>
    <property type="match status" value="1"/>
</dbReference>
<dbReference type="PANTHER" id="PTHR10082">
    <property type="entry name" value="INTEGRIN BETA SUBUNIT"/>
    <property type="match status" value="1"/>
</dbReference>
<keyword evidence="9" id="KW-0106">Calcium</keyword>
<evidence type="ECO:0000256" key="17">
    <source>
        <dbReference type="RuleBase" id="RU000633"/>
    </source>
</evidence>
<keyword evidence="8" id="KW-0677">Repeat</keyword>
<evidence type="ECO:0000256" key="14">
    <source>
        <dbReference type="ARBA" id="ARBA00023136"/>
    </source>
</evidence>